<proteinExistence type="predicted"/>
<organism evidence="1 2">
    <name type="scientific">Ambrosiozyma monospora</name>
    <name type="common">Yeast</name>
    <name type="synonym">Endomycopsis monosporus</name>
    <dbReference type="NCBI Taxonomy" id="43982"/>
    <lineage>
        <taxon>Eukaryota</taxon>
        <taxon>Fungi</taxon>
        <taxon>Dikarya</taxon>
        <taxon>Ascomycota</taxon>
        <taxon>Saccharomycotina</taxon>
        <taxon>Pichiomycetes</taxon>
        <taxon>Pichiales</taxon>
        <taxon>Pichiaceae</taxon>
        <taxon>Ambrosiozyma</taxon>
    </lineage>
</organism>
<protein>
    <submittedName>
        <fullName evidence="1">Unnamed protein product</fullName>
    </submittedName>
</protein>
<name>A0ACB5SWB7_AMBMO</name>
<evidence type="ECO:0000313" key="1">
    <source>
        <dbReference type="EMBL" id="GME74627.1"/>
    </source>
</evidence>
<dbReference type="EMBL" id="BSXS01000973">
    <property type="protein sequence ID" value="GME74627.1"/>
    <property type="molecule type" value="Genomic_DNA"/>
</dbReference>
<keyword evidence="2" id="KW-1185">Reference proteome</keyword>
<reference evidence="1" key="1">
    <citation type="submission" date="2023-04" db="EMBL/GenBank/DDBJ databases">
        <title>Ambrosiozyma monospora NBRC 10751.</title>
        <authorList>
            <person name="Ichikawa N."/>
            <person name="Sato H."/>
            <person name="Tonouchi N."/>
        </authorList>
    </citation>
    <scope>NUCLEOTIDE SEQUENCE</scope>
    <source>
        <strain evidence="1">NBRC 10751</strain>
    </source>
</reference>
<sequence length="141" mass="16235">MVTRLSYCQFVSHWCCLLLHLDHIHLSHLHFSSNQLLKVKLLSVCVSLMLSSFQLQLDSHLLEVNLLSVWVVPDLTSHQNSLASSTWLTSTEGLPIVDLGGTGFDFTSTWFNITGFTFTWLNFTGFHFHLEHIYWRVSKLL</sequence>
<accession>A0ACB5SWB7</accession>
<comment type="caution">
    <text evidence="1">The sequence shown here is derived from an EMBL/GenBank/DDBJ whole genome shotgun (WGS) entry which is preliminary data.</text>
</comment>
<gene>
    <name evidence="1" type="ORF">Amon02_000183600</name>
</gene>
<evidence type="ECO:0000313" key="2">
    <source>
        <dbReference type="Proteomes" id="UP001165064"/>
    </source>
</evidence>
<dbReference type="Proteomes" id="UP001165064">
    <property type="component" value="Unassembled WGS sequence"/>
</dbReference>